<gene>
    <name evidence="4" type="ORF">G7Y89_g12898</name>
</gene>
<dbReference type="PROSITE" id="PS50297">
    <property type="entry name" value="ANK_REP_REGION"/>
    <property type="match status" value="1"/>
</dbReference>
<evidence type="ECO:0000313" key="4">
    <source>
        <dbReference type="EMBL" id="KAF4625271.1"/>
    </source>
</evidence>
<keyword evidence="1" id="KW-0677">Repeat</keyword>
<name>A0A8H4VWK4_9HELO</name>
<keyword evidence="5" id="KW-1185">Reference proteome</keyword>
<dbReference type="OrthoDB" id="194358at2759"/>
<comment type="caution">
    <text evidence="4">The sequence shown here is derived from an EMBL/GenBank/DDBJ whole genome shotgun (WGS) entry which is preliminary data.</text>
</comment>
<keyword evidence="2 3" id="KW-0040">ANK repeat</keyword>
<dbReference type="PANTHER" id="PTHR24198">
    <property type="entry name" value="ANKYRIN REPEAT AND PROTEIN KINASE DOMAIN-CONTAINING PROTEIN"/>
    <property type="match status" value="1"/>
</dbReference>
<reference evidence="4 5" key="1">
    <citation type="submission" date="2020-03" db="EMBL/GenBank/DDBJ databases">
        <title>Draft Genome Sequence of Cudoniella acicularis.</title>
        <authorList>
            <person name="Buettner E."/>
            <person name="Kellner H."/>
        </authorList>
    </citation>
    <scope>NUCLEOTIDE SEQUENCE [LARGE SCALE GENOMIC DNA]</scope>
    <source>
        <strain evidence="4 5">DSM 108380</strain>
    </source>
</reference>
<feature type="repeat" description="ANK" evidence="3">
    <location>
        <begin position="771"/>
        <end position="803"/>
    </location>
</feature>
<dbReference type="Proteomes" id="UP000566819">
    <property type="component" value="Unassembled WGS sequence"/>
</dbReference>
<evidence type="ECO:0000313" key="5">
    <source>
        <dbReference type="Proteomes" id="UP000566819"/>
    </source>
</evidence>
<dbReference type="PANTHER" id="PTHR24198:SF165">
    <property type="entry name" value="ANKYRIN REPEAT-CONTAINING PROTEIN-RELATED"/>
    <property type="match status" value="1"/>
</dbReference>
<organism evidence="4 5">
    <name type="scientific">Cudoniella acicularis</name>
    <dbReference type="NCBI Taxonomy" id="354080"/>
    <lineage>
        <taxon>Eukaryota</taxon>
        <taxon>Fungi</taxon>
        <taxon>Dikarya</taxon>
        <taxon>Ascomycota</taxon>
        <taxon>Pezizomycotina</taxon>
        <taxon>Leotiomycetes</taxon>
        <taxon>Helotiales</taxon>
        <taxon>Tricladiaceae</taxon>
        <taxon>Cudoniella</taxon>
    </lineage>
</organism>
<dbReference type="SUPFAM" id="SSF48403">
    <property type="entry name" value="Ankyrin repeat"/>
    <property type="match status" value="5"/>
</dbReference>
<proteinExistence type="predicted"/>
<sequence>MGDRRQRLLRFADEMHLSPQLAPVRQQIPGRLTTFRTPQDEDHANGMLATAKEEKIGGYWFLKRKMLSKKKRTTFKDKEISAQLLASVQSRDPPGTVEVLRDLLRARHGDINYIQKKSKDLSKKVTRSDQVDERSGVLAVALRNSDEDTVQLLAPYSDQTALDEALDIAFQTSAQVRSHVILEILLAFGANAARQEQAFQAAIEARDIQTLGLLLNAPKPIPQERVSGSILSAVRLGFLDVLFCLILAGANANGNDENGDALKEAVQAGRHDLLFALTHCQIPLSPRTLDEGVGIAFSEQTLIDLDSKVWMINILLSNGARGPGSDSTLVKIISKMVFESTSIAIPTLDNLARSLIRYDASINHESAAALKLCVANTRIDLVDILLASPNLNPGLASEAFAMMDIRSTPEEKIEIASRLLARGASGKCLDDALIHAVKTDHIEAVRLLILRQEQNRASVDYADAQALQDAVSREKLEIVDILLKAIPSKRSLAFAFPHIRRTSKEGRLRLTEEFLRRGVEGEVVHQALSASVADNTPLRDERLIQLLVGSGAEVDPHLDAAVSGGNEDLVCMLLKGRPSRRVVSDALKSSLSLKQKGRRMSVTRHLLNAGADVNANQGRAILQATQSNDLESLELLLKSRPQAESLESAFASAMKMADSTRRYEFCQRLVNAGATGEEVHKALIAAVAQQPQNPEFLKLVMPNASVNYDGGKALCLAISRMLREHVSLLLEMGPNESTYEGAFVAVIALQDNGRQLEFCQILLQSRPQGDSANAALVKAVQSGNENVARLLLQHGASVDYENGASMVAAVISKNVRMLKLLIGTCKQTPSSETLTLAFEAALPVTQVTVKQELLKTILDVESSHRSFEAQKSLDAALLQLVKGQANDITTIETLLRYHASVHHSNNESLLLAAKSRDNRLLQLLLQHIDESIAVSAISLVFADRFADEQFWTIPPGLLIMQMLLKRGARGQSVDEALIAAVSKYSSEPLAKDFVSVLLENGSNINYKDGMALQIAATTGDLDLIRLMLAQDCNRISLALACPYTLNAKVDEQKMVEIMKEFGRHRNRAFGEDFAHPIIVEPVLLVCIKCFPRGLNILKATIDAGFQLDERKNTQTTPLYWALTQPDRFVDDSLIELLIERGGKFFHFPVLKIQLTQAASIQGHAEPLLHVAIRERRPQIIKRLMEAKIDLDLADQYGRSPLAHATEIGDLPSMSALLLAGVEMNDDSLHIAARTLNSEAIILLIQNGHDPNKPSLKFQGRSPLAELCLNAPQYAQRPNEQTMIRDLKKSMQTLIDYNARANIRVPNRPNGRSILLHCLDSTNPYVMTKAFLDCGQFHNLDKDFNLFTDDVYTYSPTKYVEKGLCQGDRSHEQRLIELMIYYGAKDRFWKNEGEQPPDMINPPESILRAEVERREAKAERDRQLEAHRLQAALQAAKVQQELEEKDRIFRLEQAQVEERRRSELQYKRAAEDVEFGALERTARLKQGALEAETETRINYRNAIGQSDLYYANQMNLQSQSYEDSMYTRRQKQLQLEQQGQEHEWGLQQQSIAAQQALIDRRIQLGEETRRVASAAAQYGYNGGFGGQPTPQAPRAISYGGYGNRPQARITELGEI</sequence>
<evidence type="ECO:0000256" key="2">
    <source>
        <dbReference type="ARBA" id="ARBA00023043"/>
    </source>
</evidence>
<dbReference type="InterPro" id="IPR002110">
    <property type="entry name" value="Ankyrin_rpt"/>
</dbReference>
<dbReference type="Gene3D" id="1.25.40.20">
    <property type="entry name" value="Ankyrin repeat-containing domain"/>
    <property type="match status" value="6"/>
</dbReference>
<dbReference type="Pfam" id="PF12796">
    <property type="entry name" value="Ank_2"/>
    <property type="match status" value="1"/>
</dbReference>
<evidence type="ECO:0000256" key="3">
    <source>
        <dbReference type="PROSITE-ProRule" id="PRU00023"/>
    </source>
</evidence>
<evidence type="ECO:0000256" key="1">
    <source>
        <dbReference type="ARBA" id="ARBA00022737"/>
    </source>
</evidence>
<dbReference type="SMART" id="SM00248">
    <property type="entry name" value="ANK"/>
    <property type="match status" value="17"/>
</dbReference>
<dbReference type="PROSITE" id="PS50088">
    <property type="entry name" value="ANK_REPEAT"/>
    <property type="match status" value="1"/>
</dbReference>
<dbReference type="EMBL" id="JAAMPI010001422">
    <property type="protein sequence ID" value="KAF4625271.1"/>
    <property type="molecule type" value="Genomic_DNA"/>
</dbReference>
<dbReference type="Pfam" id="PF00023">
    <property type="entry name" value="Ank"/>
    <property type="match status" value="1"/>
</dbReference>
<dbReference type="InterPro" id="IPR036770">
    <property type="entry name" value="Ankyrin_rpt-contain_sf"/>
</dbReference>
<protein>
    <submittedName>
        <fullName evidence="4">Uncharacterized protein</fullName>
    </submittedName>
</protein>
<accession>A0A8H4VWK4</accession>